<evidence type="ECO:0000256" key="2">
    <source>
        <dbReference type="SAM" id="SignalP"/>
    </source>
</evidence>
<accession>A0A6I6IQ18</accession>
<evidence type="ECO:0000313" key="3">
    <source>
        <dbReference type="EMBL" id="QGX97921.1"/>
    </source>
</evidence>
<dbReference type="Pfam" id="PF20334">
    <property type="entry name" value="DUF6629"/>
    <property type="match status" value="1"/>
</dbReference>
<dbReference type="RefSeq" id="WP_157706556.1">
    <property type="nucleotide sequence ID" value="NZ_CP034348.1"/>
</dbReference>
<feature type="signal peptide" evidence="2">
    <location>
        <begin position="1"/>
        <end position="26"/>
    </location>
</feature>
<keyword evidence="1" id="KW-0472">Membrane</keyword>
<feature type="transmembrane region" description="Helical" evidence="1">
    <location>
        <begin position="195"/>
        <end position="214"/>
    </location>
</feature>
<keyword evidence="4" id="KW-1185">Reference proteome</keyword>
<dbReference type="InterPro" id="IPR046737">
    <property type="entry name" value="DUF6629"/>
</dbReference>
<dbReference type="AlphaFoldDB" id="A0A6I6IQ18"/>
<keyword evidence="1" id="KW-0812">Transmembrane</keyword>
<keyword evidence="2" id="KW-0732">Signal</keyword>
<feature type="transmembrane region" description="Helical" evidence="1">
    <location>
        <begin position="141"/>
        <end position="165"/>
    </location>
</feature>
<reference evidence="4" key="1">
    <citation type="submission" date="2018-12" db="EMBL/GenBank/DDBJ databases">
        <title>Complete genome sequence of Roseovarius sp. MME-070.</title>
        <authorList>
            <person name="Nam Y.-D."/>
            <person name="Kang J."/>
            <person name="Chung W.-H."/>
            <person name="Park Y.S."/>
        </authorList>
    </citation>
    <scope>NUCLEOTIDE SEQUENCE [LARGE SCALE GENOMIC DNA]</scope>
    <source>
        <strain evidence="4">MME-070</strain>
    </source>
</reference>
<gene>
    <name evidence="3" type="ORF">EI983_06370</name>
</gene>
<keyword evidence="1" id="KW-1133">Transmembrane helix</keyword>
<protein>
    <submittedName>
        <fullName evidence="3">Uncharacterized protein</fullName>
    </submittedName>
</protein>
<feature type="transmembrane region" description="Helical" evidence="1">
    <location>
        <begin position="71"/>
        <end position="89"/>
    </location>
</feature>
<evidence type="ECO:0000256" key="1">
    <source>
        <dbReference type="SAM" id="Phobius"/>
    </source>
</evidence>
<name>A0A6I6IQ18_9RHOB</name>
<feature type="chain" id="PRO_5026272594" evidence="2">
    <location>
        <begin position="27"/>
        <end position="225"/>
    </location>
</feature>
<organism evidence="3 4">
    <name type="scientific">Roseovarius faecimaris</name>
    <dbReference type="NCBI Taxonomy" id="2494550"/>
    <lineage>
        <taxon>Bacteria</taxon>
        <taxon>Pseudomonadati</taxon>
        <taxon>Pseudomonadota</taxon>
        <taxon>Alphaproteobacteria</taxon>
        <taxon>Rhodobacterales</taxon>
        <taxon>Roseobacteraceae</taxon>
        <taxon>Roseovarius</taxon>
    </lineage>
</organism>
<sequence length="225" mass="24531">MCFSATASFTLAGALVPLGAITLANARGTGSPLWPFAVYPLAFGLQQAIEGALWLGIGAEDPALTIASARGFLFFSHFFWLAWVPLSVWLTEPPGRRRRGLGWLSVIGCLFGLSIFLPAALLRDWLYVEVIHRSIEYRTTLIYEGIISRTALKLFYAAIVVSALLLSSHRHIRIFGALVAVSLVATYGFFAYAFISVWCFFAAILSAYLAWVVIARPARGTAPPG</sequence>
<dbReference type="KEGG" id="rom:EI983_06370"/>
<dbReference type="EMBL" id="CP034348">
    <property type="protein sequence ID" value="QGX97921.1"/>
    <property type="molecule type" value="Genomic_DNA"/>
</dbReference>
<proteinExistence type="predicted"/>
<dbReference type="OrthoDB" id="8441457at2"/>
<evidence type="ECO:0000313" key="4">
    <source>
        <dbReference type="Proteomes" id="UP000428330"/>
    </source>
</evidence>
<feature type="transmembrane region" description="Helical" evidence="1">
    <location>
        <begin position="172"/>
        <end position="189"/>
    </location>
</feature>
<feature type="transmembrane region" description="Helical" evidence="1">
    <location>
        <begin position="101"/>
        <end position="121"/>
    </location>
</feature>
<dbReference type="Proteomes" id="UP000428330">
    <property type="component" value="Chromosome"/>
</dbReference>